<accession>A0A835RCG0</accession>
<evidence type="ECO:0008006" key="6">
    <source>
        <dbReference type="Google" id="ProtNLM"/>
    </source>
</evidence>
<feature type="region of interest" description="Disordered" evidence="3">
    <location>
        <begin position="79"/>
        <end position="104"/>
    </location>
</feature>
<organism evidence="4 5">
    <name type="scientific">Vanilla planifolia</name>
    <name type="common">Vanilla</name>
    <dbReference type="NCBI Taxonomy" id="51239"/>
    <lineage>
        <taxon>Eukaryota</taxon>
        <taxon>Viridiplantae</taxon>
        <taxon>Streptophyta</taxon>
        <taxon>Embryophyta</taxon>
        <taxon>Tracheophyta</taxon>
        <taxon>Spermatophyta</taxon>
        <taxon>Magnoliopsida</taxon>
        <taxon>Liliopsida</taxon>
        <taxon>Asparagales</taxon>
        <taxon>Orchidaceae</taxon>
        <taxon>Vanilloideae</taxon>
        <taxon>Vanilleae</taxon>
        <taxon>Vanilla</taxon>
    </lineage>
</organism>
<dbReference type="GO" id="GO:0006355">
    <property type="term" value="P:regulation of DNA-templated transcription"/>
    <property type="evidence" value="ECO:0007669"/>
    <property type="project" value="InterPro"/>
</dbReference>
<dbReference type="EMBL" id="JADCNM010000003">
    <property type="protein sequence ID" value="KAG0489725.1"/>
    <property type="molecule type" value="Genomic_DNA"/>
</dbReference>
<evidence type="ECO:0000256" key="2">
    <source>
        <dbReference type="ARBA" id="ARBA00022803"/>
    </source>
</evidence>
<dbReference type="GO" id="GO:0000993">
    <property type="term" value="F:RNA polymerase II complex binding"/>
    <property type="evidence" value="ECO:0007669"/>
    <property type="project" value="TreeGrafter"/>
</dbReference>
<dbReference type="GO" id="GO:0006368">
    <property type="term" value="P:transcription elongation by RNA polymerase II"/>
    <property type="evidence" value="ECO:0007669"/>
    <property type="project" value="TreeGrafter"/>
</dbReference>
<dbReference type="PANTHER" id="PTHR14027">
    <property type="entry name" value="RNA POLYMERASE-ASSOCIATED PROTEIN CTR9"/>
    <property type="match status" value="1"/>
</dbReference>
<dbReference type="OrthoDB" id="343875at2759"/>
<dbReference type="InterPro" id="IPR031101">
    <property type="entry name" value="Ctr9"/>
</dbReference>
<evidence type="ECO:0000313" key="4">
    <source>
        <dbReference type="EMBL" id="KAG0489725.1"/>
    </source>
</evidence>
<dbReference type="GO" id="GO:0016593">
    <property type="term" value="C:Cdc73/Paf1 complex"/>
    <property type="evidence" value="ECO:0007669"/>
    <property type="project" value="TreeGrafter"/>
</dbReference>
<comment type="caution">
    <text evidence="4">The sequence shown here is derived from an EMBL/GenBank/DDBJ whole genome shotgun (WGS) entry which is preliminary data.</text>
</comment>
<gene>
    <name evidence="4" type="ORF">HPP92_006588</name>
</gene>
<reference evidence="4 5" key="1">
    <citation type="journal article" date="2020" name="Nat. Food">
        <title>A phased Vanilla planifolia genome enables genetic improvement of flavour and production.</title>
        <authorList>
            <person name="Hasing T."/>
            <person name="Tang H."/>
            <person name="Brym M."/>
            <person name="Khazi F."/>
            <person name="Huang T."/>
            <person name="Chambers A.H."/>
        </authorList>
    </citation>
    <scope>NUCLEOTIDE SEQUENCE [LARGE SCALE GENOMIC DNA]</scope>
    <source>
        <tissue evidence="4">Leaf</tissue>
    </source>
</reference>
<protein>
    <recommendedName>
        <fullName evidence="6">Mediator of RNA polymerase II transcription subunit 11</fullName>
    </recommendedName>
</protein>
<dbReference type="Proteomes" id="UP000639772">
    <property type="component" value="Chromosome 3"/>
</dbReference>
<evidence type="ECO:0000256" key="3">
    <source>
        <dbReference type="SAM" id="MobiDB-lite"/>
    </source>
</evidence>
<evidence type="ECO:0000256" key="1">
    <source>
        <dbReference type="ARBA" id="ARBA00022737"/>
    </source>
</evidence>
<dbReference type="PANTHER" id="PTHR14027:SF2">
    <property type="entry name" value="RNA POLYMERASE-ASSOCIATED PROTEIN CTR9 HOMOLOG"/>
    <property type="match status" value="1"/>
</dbReference>
<evidence type="ECO:0000313" key="5">
    <source>
        <dbReference type="Proteomes" id="UP000639772"/>
    </source>
</evidence>
<name>A0A835RCG0_VANPL</name>
<feature type="compositionally biased region" description="Basic and acidic residues" evidence="3">
    <location>
        <begin position="87"/>
        <end position="104"/>
    </location>
</feature>
<proteinExistence type="predicted"/>
<keyword evidence="2" id="KW-0802">TPR repeat</keyword>
<dbReference type="AlphaFoldDB" id="A0A835RCG0"/>
<keyword evidence="1" id="KW-0677">Repeat</keyword>
<sequence length="104" mass="12161">MQKNVSQYVEIVRATVMELKNAVRVFSQLSSASSYHSHGFDEKKMETHVEYCKHLLDATKVHCEVAECEEQQNRQRLEVARPVSLAEEARRKAEEQRKYQESCM</sequence>